<dbReference type="PANTHER" id="PTHR19328">
    <property type="entry name" value="HEDGEHOG-INTERACTING PROTEIN"/>
    <property type="match status" value="1"/>
</dbReference>
<dbReference type="Proteomes" id="UP001341281">
    <property type="component" value="Chromosome 03"/>
</dbReference>
<accession>A0AAQ3WHY5</accession>
<dbReference type="InterPro" id="IPR012938">
    <property type="entry name" value="Glc/Sorbosone_DH"/>
</dbReference>
<proteinExistence type="predicted"/>
<organism evidence="3 4">
    <name type="scientific">Paspalum notatum var. saurae</name>
    <dbReference type="NCBI Taxonomy" id="547442"/>
    <lineage>
        <taxon>Eukaryota</taxon>
        <taxon>Viridiplantae</taxon>
        <taxon>Streptophyta</taxon>
        <taxon>Embryophyta</taxon>
        <taxon>Tracheophyta</taxon>
        <taxon>Spermatophyta</taxon>
        <taxon>Magnoliopsida</taxon>
        <taxon>Liliopsida</taxon>
        <taxon>Poales</taxon>
        <taxon>Poaceae</taxon>
        <taxon>PACMAD clade</taxon>
        <taxon>Panicoideae</taxon>
        <taxon>Andropogonodae</taxon>
        <taxon>Paspaleae</taxon>
        <taxon>Paspalinae</taxon>
        <taxon>Paspalum</taxon>
    </lineage>
</organism>
<gene>
    <name evidence="3" type="ORF">U9M48_012028</name>
</gene>
<dbReference type="SUPFAM" id="SSF50952">
    <property type="entry name" value="Soluble quinoprotein glucose dehydrogenase"/>
    <property type="match status" value="1"/>
</dbReference>
<dbReference type="PANTHER" id="PTHR19328:SF35">
    <property type="entry name" value="OS07G0193000 PROTEIN"/>
    <property type="match status" value="1"/>
</dbReference>
<evidence type="ECO:0000313" key="4">
    <source>
        <dbReference type="Proteomes" id="UP001341281"/>
    </source>
</evidence>
<evidence type="ECO:0000313" key="3">
    <source>
        <dbReference type="EMBL" id="WVZ62262.1"/>
    </source>
</evidence>
<keyword evidence="4" id="KW-1185">Reference proteome</keyword>
<dbReference type="Pfam" id="PF07995">
    <property type="entry name" value="GSDH"/>
    <property type="match status" value="1"/>
</dbReference>
<evidence type="ECO:0000256" key="1">
    <source>
        <dbReference type="SAM" id="SignalP"/>
    </source>
</evidence>
<dbReference type="Gene3D" id="2.120.10.30">
    <property type="entry name" value="TolB, C-terminal domain"/>
    <property type="match status" value="1"/>
</dbReference>
<dbReference type="EMBL" id="CP144747">
    <property type="protein sequence ID" value="WVZ62262.1"/>
    <property type="molecule type" value="Genomic_DNA"/>
</dbReference>
<dbReference type="InterPro" id="IPR011041">
    <property type="entry name" value="Quinoprot_gluc/sorb_DH_b-prop"/>
</dbReference>
<evidence type="ECO:0000259" key="2">
    <source>
        <dbReference type="Pfam" id="PF07995"/>
    </source>
</evidence>
<dbReference type="AlphaFoldDB" id="A0AAQ3WHY5"/>
<sequence length="727" mass="76058">MRLSTVTGAVLAAAVLLLIAVRDGHCAQLCMDSSFPRTVNGSLSFCGYNGTSCCNATDDAAVQKQFAAMNISGTPCGDVVKNILCARCNPYAGDLFTVMTTPRTVPLLCSTTAVSSRLSTEPATAAPAPAATDYCTQVWDTCKDVRIPGSPFQAPKGATPAPRLTDLWQSVGDFCGALGSASSPCLDGDGEAFNATRPALPLNGMCLERVGNGSFLNMAPHPDGSGRVFLNNQAGKVFLATVPAQGSGGTLQLDVANPFLDITDEVHFDNEFGLMGLAFHPDFAANGRFFVSYNCDKTQSASCAGRCACNSDVGCDPAKLGADNGAQPCQYQSVIAEYSANASSGTPANVPFNFLGSSISFARPPYHRRQARRANTTMSIDQATSANPTEVRRIMTLGLPFTTHHGGQILFGPADGYMYFAMGDGGSVGDPWNFAQNKKSLLGKIVRIDVNTMPSGNTTAGWGSYGIPKDNPSAADPSFAPEVFALGFKNPWRCSFDSGKPSYMYCADVGEAVYEEVDLVIKGGNYGWRVYEGTQPYTPLSSPGGNTSAGSIDAIPPVMGYAHNSVNSNVGSASITGGYVYRSTVDPCLNGRYLYADLYAKSMWAGTEAPEGSGVYNVTGLTFSCSKTSPIPCDVAAGSALPSLGYIFSFGEDNARDAYLLTSKGVYRVVDPAQCNYACPIKSSAPSPGTTTPGGAPSSGFRTRAPALATLMMTGLLLGLLLSSMGL</sequence>
<keyword evidence="1" id="KW-0732">Signal</keyword>
<feature type="domain" description="Glucose/Sorbosone dehydrogenase" evidence="2">
    <location>
        <begin position="402"/>
        <end position="601"/>
    </location>
</feature>
<dbReference type="InterPro" id="IPR011042">
    <property type="entry name" value="6-blade_b-propeller_TolB-like"/>
</dbReference>
<protein>
    <recommendedName>
        <fullName evidence="2">Glucose/Sorbosone dehydrogenase domain-containing protein</fullName>
    </recommendedName>
</protein>
<feature type="chain" id="PRO_5043031465" description="Glucose/Sorbosone dehydrogenase domain-containing protein" evidence="1">
    <location>
        <begin position="27"/>
        <end position="727"/>
    </location>
</feature>
<name>A0AAQ3WHY5_PASNO</name>
<feature type="signal peptide" evidence="1">
    <location>
        <begin position="1"/>
        <end position="26"/>
    </location>
</feature>
<reference evidence="3 4" key="1">
    <citation type="submission" date="2024-02" db="EMBL/GenBank/DDBJ databases">
        <title>High-quality chromosome-scale genome assembly of Pensacola bahiagrass (Paspalum notatum Flugge var. saurae).</title>
        <authorList>
            <person name="Vega J.M."/>
            <person name="Podio M."/>
            <person name="Orjuela J."/>
            <person name="Siena L.A."/>
            <person name="Pessino S.C."/>
            <person name="Combes M.C."/>
            <person name="Mariac C."/>
            <person name="Albertini E."/>
            <person name="Pupilli F."/>
            <person name="Ortiz J.P.A."/>
            <person name="Leblanc O."/>
        </authorList>
    </citation>
    <scope>NUCLEOTIDE SEQUENCE [LARGE SCALE GENOMIC DNA]</scope>
    <source>
        <strain evidence="3">R1</strain>
        <tissue evidence="3">Leaf</tissue>
    </source>
</reference>